<sequence>MEEIMMRRSSVFSVILLAVMFTGLWAAAAEPEPADMLTFNARSRVESPAGSGKYEAVIKRVQWDPKKTAIVVIDMGKKHWCRGAERRAAEMAPQMNEFIKAARRKGVMIV</sequence>
<evidence type="ECO:0000313" key="1">
    <source>
        <dbReference type="EMBL" id="KKL77576.1"/>
    </source>
</evidence>
<dbReference type="SUPFAM" id="SSF52499">
    <property type="entry name" value="Isochorismatase-like hydrolases"/>
    <property type="match status" value="1"/>
</dbReference>
<comment type="caution">
    <text evidence="1">The sequence shown here is derived from an EMBL/GenBank/DDBJ whole genome shotgun (WGS) entry which is preliminary data.</text>
</comment>
<dbReference type="InterPro" id="IPR036380">
    <property type="entry name" value="Isochorismatase-like_sf"/>
</dbReference>
<proteinExistence type="predicted"/>
<protein>
    <submittedName>
        <fullName evidence="1">Uncharacterized protein</fullName>
    </submittedName>
</protein>
<organism evidence="1">
    <name type="scientific">marine sediment metagenome</name>
    <dbReference type="NCBI Taxonomy" id="412755"/>
    <lineage>
        <taxon>unclassified sequences</taxon>
        <taxon>metagenomes</taxon>
        <taxon>ecological metagenomes</taxon>
    </lineage>
</organism>
<dbReference type="AlphaFoldDB" id="A0A0F9FGI9"/>
<accession>A0A0F9FGI9</accession>
<name>A0A0F9FGI9_9ZZZZ</name>
<gene>
    <name evidence="1" type="ORF">LCGC14_2033480</name>
</gene>
<dbReference type="Gene3D" id="3.40.50.850">
    <property type="entry name" value="Isochorismatase-like"/>
    <property type="match status" value="1"/>
</dbReference>
<feature type="non-terminal residue" evidence="1">
    <location>
        <position position="110"/>
    </location>
</feature>
<reference evidence="1" key="1">
    <citation type="journal article" date="2015" name="Nature">
        <title>Complex archaea that bridge the gap between prokaryotes and eukaryotes.</title>
        <authorList>
            <person name="Spang A."/>
            <person name="Saw J.H."/>
            <person name="Jorgensen S.L."/>
            <person name="Zaremba-Niedzwiedzka K."/>
            <person name="Martijn J."/>
            <person name="Lind A.E."/>
            <person name="van Eijk R."/>
            <person name="Schleper C."/>
            <person name="Guy L."/>
            <person name="Ettema T.J."/>
        </authorList>
    </citation>
    <scope>NUCLEOTIDE SEQUENCE</scope>
</reference>
<dbReference type="EMBL" id="LAZR01023712">
    <property type="protein sequence ID" value="KKL77576.1"/>
    <property type="molecule type" value="Genomic_DNA"/>
</dbReference>